<dbReference type="InterPro" id="IPR034660">
    <property type="entry name" value="DinB/YfiT-like"/>
</dbReference>
<reference evidence="2" key="1">
    <citation type="journal article" date="2019" name="Int. J. Syst. Evol. Microbiol.">
        <title>The Global Catalogue of Microorganisms (GCM) 10K type strain sequencing project: providing services to taxonomists for standard genome sequencing and annotation.</title>
        <authorList>
            <consortium name="The Broad Institute Genomics Platform"/>
            <consortium name="The Broad Institute Genome Sequencing Center for Infectious Disease"/>
            <person name="Wu L."/>
            <person name="Ma J."/>
        </authorList>
    </citation>
    <scope>NUCLEOTIDE SEQUENCE [LARGE SCALE GENOMIC DNA]</scope>
    <source>
        <strain evidence="2">KLKA75</strain>
    </source>
</reference>
<sequence length="159" mass="17658">MSEEVPATDDRDPAEVVTEMVAHVLELASTWTAWDGRPIPAEDRVYTPHKAIRRVGDHLIDHLAELDARLAGVPPLADYWHASYSTTPADMAPFTEKDLDEARSRLERLAQIWAVRLNSLSRDQLLHSPGTGWTFQQLAFHIAGSSYYANAVGRLTPAG</sequence>
<protein>
    <recommendedName>
        <fullName evidence="3">DinB family protein</fullName>
    </recommendedName>
</protein>
<comment type="caution">
    <text evidence="1">The sequence shown here is derived from an EMBL/GenBank/DDBJ whole genome shotgun (WGS) entry which is preliminary data.</text>
</comment>
<evidence type="ECO:0000313" key="1">
    <source>
        <dbReference type="EMBL" id="MFC4912837.1"/>
    </source>
</evidence>
<keyword evidence="2" id="KW-1185">Reference proteome</keyword>
<organism evidence="1 2">
    <name type="scientific">Actinomadura gamaensis</name>
    <dbReference type="NCBI Taxonomy" id="1763541"/>
    <lineage>
        <taxon>Bacteria</taxon>
        <taxon>Bacillati</taxon>
        <taxon>Actinomycetota</taxon>
        <taxon>Actinomycetes</taxon>
        <taxon>Streptosporangiales</taxon>
        <taxon>Thermomonosporaceae</taxon>
        <taxon>Actinomadura</taxon>
    </lineage>
</organism>
<dbReference type="RefSeq" id="WP_378263169.1">
    <property type="nucleotide sequence ID" value="NZ_JBHSIT010000014.1"/>
</dbReference>
<dbReference type="SUPFAM" id="SSF109854">
    <property type="entry name" value="DinB/YfiT-like putative metalloenzymes"/>
    <property type="match status" value="1"/>
</dbReference>
<proteinExistence type="predicted"/>
<dbReference type="Proteomes" id="UP001595872">
    <property type="component" value="Unassembled WGS sequence"/>
</dbReference>
<dbReference type="EMBL" id="JBHSIT010000014">
    <property type="protein sequence ID" value="MFC4912837.1"/>
    <property type="molecule type" value="Genomic_DNA"/>
</dbReference>
<evidence type="ECO:0000313" key="2">
    <source>
        <dbReference type="Proteomes" id="UP001595872"/>
    </source>
</evidence>
<accession>A0ABV9U9P3</accession>
<name>A0ABV9U9P3_9ACTN</name>
<gene>
    <name evidence="1" type="ORF">ACFPCY_36445</name>
</gene>
<evidence type="ECO:0008006" key="3">
    <source>
        <dbReference type="Google" id="ProtNLM"/>
    </source>
</evidence>